<dbReference type="PANTHER" id="PTHR37984:SF5">
    <property type="entry name" value="PROTEIN NYNRIN-LIKE"/>
    <property type="match status" value="1"/>
</dbReference>
<protein>
    <recommendedName>
        <fullName evidence="11">Reverse transcriptase/retrotransposon-derived protein RNase H-like domain-containing protein</fullName>
    </recommendedName>
</protein>
<keyword evidence="3" id="KW-0540">Nuclease</keyword>
<name>A0A8B6D289_MYTGA</name>
<keyword evidence="10" id="KW-1185">Reference proteome</keyword>
<evidence type="ECO:0000256" key="2">
    <source>
        <dbReference type="ARBA" id="ARBA00022695"/>
    </source>
</evidence>
<keyword evidence="5" id="KW-0378">Hydrolase</keyword>
<dbReference type="SUPFAM" id="SSF56672">
    <property type="entry name" value="DNA/RNA polymerases"/>
    <property type="match status" value="1"/>
</dbReference>
<keyword evidence="4" id="KW-0255">Endonuclease</keyword>
<dbReference type="InterPro" id="IPR041588">
    <property type="entry name" value="Integrase_H2C2"/>
</dbReference>
<dbReference type="Pfam" id="PF17921">
    <property type="entry name" value="Integrase_H2C2"/>
    <property type="match status" value="1"/>
</dbReference>
<dbReference type="EMBL" id="UYJE01002669">
    <property type="protein sequence ID" value="VDI12770.1"/>
    <property type="molecule type" value="Genomic_DNA"/>
</dbReference>
<dbReference type="Gene3D" id="1.10.340.70">
    <property type="match status" value="1"/>
</dbReference>
<evidence type="ECO:0000256" key="5">
    <source>
        <dbReference type="ARBA" id="ARBA00022801"/>
    </source>
</evidence>
<keyword evidence="1" id="KW-0808">Transferase</keyword>
<feature type="domain" description="Integrase zinc-binding" evidence="8">
    <location>
        <begin position="157"/>
        <end position="192"/>
    </location>
</feature>
<evidence type="ECO:0000256" key="4">
    <source>
        <dbReference type="ARBA" id="ARBA00022759"/>
    </source>
</evidence>
<dbReference type="AlphaFoldDB" id="A0A8B6D289"/>
<accession>A0A8B6D289</accession>
<keyword evidence="2" id="KW-0548">Nucleotidyltransferase</keyword>
<dbReference type="InterPro" id="IPR043502">
    <property type="entry name" value="DNA/RNA_pol_sf"/>
</dbReference>
<evidence type="ECO:0008006" key="11">
    <source>
        <dbReference type="Google" id="ProtNLM"/>
    </source>
</evidence>
<dbReference type="Proteomes" id="UP000596742">
    <property type="component" value="Unassembled WGS sequence"/>
</dbReference>
<comment type="caution">
    <text evidence="9">The sequence shown here is derived from an EMBL/GenBank/DDBJ whole genome shotgun (WGS) entry which is preliminary data.</text>
</comment>
<feature type="domain" description="Reverse transcriptase RNase H-like" evidence="7">
    <location>
        <begin position="2"/>
        <end position="51"/>
    </location>
</feature>
<evidence type="ECO:0000256" key="6">
    <source>
        <dbReference type="ARBA" id="ARBA00022918"/>
    </source>
</evidence>
<evidence type="ECO:0000259" key="8">
    <source>
        <dbReference type="Pfam" id="PF17921"/>
    </source>
</evidence>
<gene>
    <name evidence="9" type="ORF">MGAL_10B003882</name>
</gene>
<evidence type="ECO:0000256" key="1">
    <source>
        <dbReference type="ARBA" id="ARBA00022679"/>
    </source>
</evidence>
<dbReference type="Pfam" id="PF17917">
    <property type="entry name" value="RT_RNaseH"/>
    <property type="match status" value="1"/>
</dbReference>
<dbReference type="InterPro" id="IPR050951">
    <property type="entry name" value="Retrovirus_Pol_polyprotein"/>
</dbReference>
<dbReference type="GO" id="GO:0016787">
    <property type="term" value="F:hydrolase activity"/>
    <property type="evidence" value="ECO:0007669"/>
    <property type="project" value="UniProtKB-KW"/>
</dbReference>
<evidence type="ECO:0000256" key="3">
    <source>
        <dbReference type="ARBA" id="ARBA00022722"/>
    </source>
</evidence>
<evidence type="ECO:0000313" key="10">
    <source>
        <dbReference type="Proteomes" id="UP000596742"/>
    </source>
</evidence>
<keyword evidence="6" id="KW-0695">RNA-directed DNA polymerase</keyword>
<sequence length="193" mass="21766">MLTVDASPVGLAGLLTQNGKIIAYASRSLTDAETRYSQTEKEALAIGYNFKVQYIPGKVNAADYLSRHPTPNTSIACKHSQLAEEYVRYLTDNAVPKAMTLNEIADSTQKDSDLQTVIKQEEYESNTLDTFSRLRYELTVVPVNDLEIILHDNRIVIPKDLQMRVIDLAHEGHRGIVRTKQLLREKVYFPGID</sequence>
<dbReference type="OrthoDB" id="5964945at2759"/>
<dbReference type="GO" id="GO:0003964">
    <property type="term" value="F:RNA-directed DNA polymerase activity"/>
    <property type="evidence" value="ECO:0007669"/>
    <property type="project" value="UniProtKB-KW"/>
</dbReference>
<dbReference type="PANTHER" id="PTHR37984">
    <property type="entry name" value="PROTEIN CBG26694"/>
    <property type="match status" value="1"/>
</dbReference>
<dbReference type="GO" id="GO:0004519">
    <property type="term" value="F:endonuclease activity"/>
    <property type="evidence" value="ECO:0007669"/>
    <property type="project" value="UniProtKB-KW"/>
</dbReference>
<proteinExistence type="predicted"/>
<evidence type="ECO:0000313" key="9">
    <source>
        <dbReference type="EMBL" id="VDI12770.1"/>
    </source>
</evidence>
<reference evidence="9" key="1">
    <citation type="submission" date="2018-11" db="EMBL/GenBank/DDBJ databases">
        <authorList>
            <person name="Alioto T."/>
            <person name="Alioto T."/>
        </authorList>
    </citation>
    <scope>NUCLEOTIDE SEQUENCE</scope>
</reference>
<dbReference type="InterPro" id="IPR041373">
    <property type="entry name" value="RT_RNaseH"/>
</dbReference>
<evidence type="ECO:0000259" key="7">
    <source>
        <dbReference type="Pfam" id="PF17917"/>
    </source>
</evidence>
<organism evidence="9 10">
    <name type="scientific">Mytilus galloprovincialis</name>
    <name type="common">Mediterranean mussel</name>
    <dbReference type="NCBI Taxonomy" id="29158"/>
    <lineage>
        <taxon>Eukaryota</taxon>
        <taxon>Metazoa</taxon>
        <taxon>Spiralia</taxon>
        <taxon>Lophotrochozoa</taxon>
        <taxon>Mollusca</taxon>
        <taxon>Bivalvia</taxon>
        <taxon>Autobranchia</taxon>
        <taxon>Pteriomorphia</taxon>
        <taxon>Mytilida</taxon>
        <taxon>Mytiloidea</taxon>
        <taxon>Mytilidae</taxon>
        <taxon>Mytilinae</taxon>
        <taxon>Mytilus</taxon>
    </lineage>
</organism>